<keyword evidence="1" id="KW-0812">Transmembrane</keyword>
<feature type="transmembrane region" description="Helical" evidence="1">
    <location>
        <begin position="51"/>
        <end position="80"/>
    </location>
</feature>
<keyword evidence="1" id="KW-1133">Transmembrane helix</keyword>
<reference evidence="3" key="1">
    <citation type="submission" date="2016-10" db="EMBL/GenBank/DDBJ databases">
        <authorList>
            <person name="Varghese N."/>
            <person name="Submissions S."/>
        </authorList>
    </citation>
    <scope>NUCLEOTIDE SEQUENCE [LARGE SCALE GENOMIC DNA]</scope>
    <source>
        <strain evidence="3">DSM 11443</strain>
    </source>
</reference>
<sequence>MLTESKTSDDTFMILSVALAVIFIWFGGIKYTGGGASGIEGLVNNSPILSWVYGLFNVRSFGALLGTVEIIIGILLLLGIKNLKLRAIGSLAAISTFAVTLTFLFTTPGVVPEGASFPILSGMPGEFLLKDIVLLAVSYVLFSSAKHALRNSTH</sequence>
<dbReference type="Pfam" id="PF04224">
    <property type="entry name" value="DUF417"/>
    <property type="match status" value="1"/>
</dbReference>
<feature type="transmembrane region" description="Helical" evidence="1">
    <location>
        <begin position="127"/>
        <end position="145"/>
    </location>
</feature>
<dbReference type="EMBL" id="FOMW01000057">
    <property type="protein sequence ID" value="SFF30158.1"/>
    <property type="molecule type" value="Genomic_DNA"/>
</dbReference>
<organism evidence="2 3">
    <name type="scientific">Sulfitobacter brevis</name>
    <dbReference type="NCBI Taxonomy" id="74348"/>
    <lineage>
        <taxon>Bacteria</taxon>
        <taxon>Pseudomonadati</taxon>
        <taxon>Pseudomonadota</taxon>
        <taxon>Alphaproteobacteria</taxon>
        <taxon>Rhodobacterales</taxon>
        <taxon>Roseobacteraceae</taxon>
        <taxon>Sulfitobacter</taxon>
    </lineage>
</organism>
<dbReference type="GO" id="GO:1901530">
    <property type="term" value="P:response to hypochlorite"/>
    <property type="evidence" value="ECO:0007669"/>
    <property type="project" value="TreeGrafter"/>
</dbReference>
<accession>A0A1I2HKX4</accession>
<evidence type="ECO:0000313" key="3">
    <source>
        <dbReference type="Proteomes" id="UP000198977"/>
    </source>
</evidence>
<feature type="transmembrane region" description="Helical" evidence="1">
    <location>
        <begin position="12"/>
        <end position="31"/>
    </location>
</feature>
<dbReference type="GO" id="GO:0005886">
    <property type="term" value="C:plasma membrane"/>
    <property type="evidence" value="ECO:0007669"/>
    <property type="project" value="TreeGrafter"/>
</dbReference>
<protein>
    <submittedName>
        <fullName evidence="2">Uncharacterized membrane protein YkgB</fullName>
    </submittedName>
</protein>
<dbReference type="Proteomes" id="UP000198977">
    <property type="component" value="Unassembled WGS sequence"/>
</dbReference>
<name>A0A1I2HKX4_9RHOB</name>
<evidence type="ECO:0000256" key="1">
    <source>
        <dbReference type="SAM" id="Phobius"/>
    </source>
</evidence>
<keyword evidence="3" id="KW-1185">Reference proteome</keyword>
<keyword evidence="1" id="KW-0472">Membrane</keyword>
<dbReference type="OrthoDB" id="1118972at2"/>
<dbReference type="InterPro" id="IPR007339">
    <property type="entry name" value="RclC-like"/>
</dbReference>
<dbReference type="PIRSF" id="PIRSF028065">
    <property type="entry name" value="UCP028065"/>
    <property type="match status" value="1"/>
</dbReference>
<dbReference type="PANTHER" id="PTHR40106:SF1">
    <property type="entry name" value="INNER MEMBRANE PROTEIN RCLC"/>
    <property type="match status" value="1"/>
</dbReference>
<feature type="transmembrane region" description="Helical" evidence="1">
    <location>
        <begin position="87"/>
        <end position="107"/>
    </location>
</feature>
<dbReference type="AlphaFoldDB" id="A0A1I2HKX4"/>
<dbReference type="InterPro" id="IPR016865">
    <property type="entry name" value="RclC"/>
</dbReference>
<evidence type="ECO:0000313" key="2">
    <source>
        <dbReference type="EMBL" id="SFF30158.1"/>
    </source>
</evidence>
<dbReference type="PANTHER" id="PTHR40106">
    <property type="entry name" value="INNER MEMBRANE PROTEIN RCLC"/>
    <property type="match status" value="1"/>
</dbReference>
<dbReference type="RefSeq" id="WP_093925664.1">
    <property type="nucleotide sequence ID" value="NZ_FOMW01000057.1"/>
</dbReference>
<proteinExistence type="predicted"/>
<gene>
    <name evidence="2" type="ORF">SAMN04488523_1572</name>
</gene>